<keyword evidence="1" id="KW-0472">Membrane</keyword>
<protein>
    <submittedName>
        <fullName evidence="2">Uncharacterized protein</fullName>
    </submittedName>
</protein>
<evidence type="ECO:0000256" key="1">
    <source>
        <dbReference type="SAM" id="Phobius"/>
    </source>
</evidence>
<reference evidence="2" key="2">
    <citation type="submission" date="2020-09" db="EMBL/GenBank/DDBJ databases">
        <authorList>
            <person name="Sun Q."/>
            <person name="Ohkuma M."/>
        </authorList>
    </citation>
    <scope>NUCLEOTIDE SEQUENCE</scope>
    <source>
        <strain evidence="2">JCM 16108</strain>
    </source>
</reference>
<feature type="transmembrane region" description="Helical" evidence="1">
    <location>
        <begin position="137"/>
        <end position="158"/>
    </location>
</feature>
<gene>
    <name evidence="2" type="ORF">GCM10009017_14810</name>
    <name evidence="3" type="ORF">J2752_000258</name>
</gene>
<feature type="transmembrane region" description="Helical" evidence="1">
    <location>
        <begin position="60"/>
        <end position="84"/>
    </location>
</feature>
<comment type="caution">
    <text evidence="2">The sequence shown here is derived from an EMBL/GenBank/DDBJ whole genome shotgun (WGS) entry which is preliminary data.</text>
</comment>
<feature type="transmembrane region" description="Helical" evidence="1">
    <location>
        <begin position="30"/>
        <end position="48"/>
    </location>
</feature>
<reference evidence="2" key="1">
    <citation type="journal article" date="2014" name="Int. J. Syst. Evol. Microbiol.">
        <title>Complete genome sequence of Corynebacterium casei LMG S-19264T (=DSM 44701T), isolated from a smear-ripened cheese.</title>
        <authorList>
            <consortium name="US DOE Joint Genome Institute (JGI-PGF)"/>
            <person name="Walter F."/>
            <person name="Albersmeier A."/>
            <person name="Kalinowski J."/>
            <person name="Ruckert C."/>
        </authorList>
    </citation>
    <scope>NUCLEOTIDE SEQUENCE</scope>
    <source>
        <strain evidence="2">JCM 16108</strain>
    </source>
</reference>
<dbReference type="Proteomes" id="UP000765891">
    <property type="component" value="Unassembled WGS sequence"/>
</dbReference>
<accession>A0A830FYZ7</accession>
<organism evidence="2 4">
    <name type="scientific">Halarchaeum rubridurum</name>
    <dbReference type="NCBI Taxonomy" id="489911"/>
    <lineage>
        <taxon>Archaea</taxon>
        <taxon>Methanobacteriati</taxon>
        <taxon>Methanobacteriota</taxon>
        <taxon>Stenosarchaea group</taxon>
        <taxon>Halobacteria</taxon>
        <taxon>Halobacteriales</taxon>
        <taxon>Halobacteriaceae</taxon>
    </lineage>
</organism>
<dbReference type="OrthoDB" id="378710at2157"/>
<dbReference type="RefSeq" id="WP_188871456.1">
    <property type="nucleotide sequence ID" value="NZ_BMOO01000003.1"/>
</dbReference>
<dbReference type="Proteomes" id="UP000614609">
    <property type="component" value="Unassembled WGS sequence"/>
</dbReference>
<proteinExistence type="predicted"/>
<sequence length="170" mass="17013">MARDELVADAMRRDLLPAAVRSKPLQAAKFAGIVVSLVLLALGFVRVLSGPGLLDGQLLALVLTPVVAGALVLVVTAETLVSLVRALRADASLAAQLSGRVGYVVLRAVEAVIGVGGVLLVAALLPTLLAESTPAPAGVGVMLVAAGVGVAIFAASLVRTAAELFVYGSA</sequence>
<name>A0A830FYZ7_9EURY</name>
<keyword evidence="1" id="KW-0812">Transmembrane</keyword>
<evidence type="ECO:0000313" key="3">
    <source>
        <dbReference type="EMBL" id="MBP1953377.1"/>
    </source>
</evidence>
<evidence type="ECO:0000313" key="2">
    <source>
        <dbReference type="EMBL" id="GGM65768.1"/>
    </source>
</evidence>
<evidence type="ECO:0000313" key="4">
    <source>
        <dbReference type="Proteomes" id="UP000614609"/>
    </source>
</evidence>
<keyword evidence="1" id="KW-1133">Transmembrane helix</keyword>
<dbReference type="AlphaFoldDB" id="A0A830FYZ7"/>
<dbReference type="EMBL" id="JAGGKO010000001">
    <property type="protein sequence ID" value="MBP1953377.1"/>
    <property type="molecule type" value="Genomic_DNA"/>
</dbReference>
<feature type="transmembrane region" description="Helical" evidence="1">
    <location>
        <begin position="104"/>
        <end position="125"/>
    </location>
</feature>
<reference evidence="3" key="3">
    <citation type="submission" date="2021-03" db="EMBL/GenBank/DDBJ databases">
        <title>Genomic Encyclopedia of Type Strains, Phase IV (KMG-IV): sequencing the most valuable type-strain genomes for metagenomic binning, comparative biology and taxonomic classification.</title>
        <authorList>
            <person name="Goeker M."/>
        </authorList>
    </citation>
    <scope>NUCLEOTIDE SEQUENCE</scope>
    <source>
        <strain evidence="3">DSM 22443</strain>
    </source>
</reference>
<dbReference type="EMBL" id="BMOO01000003">
    <property type="protein sequence ID" value="GGM65768.1"/>
    <property type="molecule type" value="Genomic_DNA"/>
</dbReference>
<keyword evidence="4" id="KW-1185">Reference proteome</keyword>